<evidence type="ECO:0000313" key="4">
    <source>
        <dbReference type="Proteomes" id="UP000199103"/>
    </source>
</evidence>
<gene>
    <name evidence="3" type="ORF">SAMN04489812_2281</name>
</gene>
<sequence>MLIMETGTDVGDEAVPRDHDLADVDLATLAADAAACVQAEIAAGCRLLRLAACWADHHPADGIVHQRTRLAVAGERSMRYGGDGTPDIAEGAPAGLGLEIRMNPRQAASLIADAVDLRHRLPRLWRRVCEAQLPAWQARRVAFRTRTLSREQARLVDRRLAGRVGQVSRRRLELLIDAELLRADPDRAAKVAAAAQSRQVWLGQSNEYGVKDFYARMDAADAIWLDGTVDRLADILLADPERLPAGIPDRGARTKAEWRAVALGLLARPLIAARLLAEDAQPDLFDDLGLPGTPSGPDTDFTTRPQQNGGAEPADRPLLSLQGLESVGGPESVAGQASDAAADTTSKDRADDLAPPAPKPDAIPVALSAADRERLLGELARRIRPDRLAPRAVLHVHLNAEALLDPDGPDGHVVRTEDLGAQLGLTVKQWLQRTRLRVQPILDPTDLPAVDAYETPGWMADGLFERSPASVFPFTSAMGRRLQKDHTLRYRPPPAGPPGQTGGHNLGPLAVAEHRPKTFGTVRVAQPQPGSYVWRTSFGRVIITNPTGTFDLGAGSFPDALWRLVREHGLSGTG</sequence>
<dbReference type="InterPro" id="IPR003870">
    <property type="entry name" value="DUF222"/>
</dbReference>
<name>A0A1H1T743_9ACTN</name>
<reference evidence="3 4" key="1">
    <citation type="submission" date="2016-10" db="EMBL/GenBank/DDBJ databases">
        <authorList>
            <person name="de Groot N.N."/>
        </authorList>
    </citation>
    <scope>NUCLEOTIDE SEQUENCE [LARGE SCALE GENOMIC DNA]</scope>
    <source>
        <strain evidence="3 4">DSM 21800</strain>
    </source>
</reference>
<feature type="domain" description="DUF222" evidence="2">
    <location>
        <begin position="65"/>
        <end position="273"/>
    </location>
</feature>
<keyword evidence="4" id="KW-1185">Reference proteome</keyword>
<evidence type="ECO:0000259" key="2">
    <source>
        <dbReference type="Pfam" id="PF02720"/>
    </source>
</evidence>
<protein>
    <recommendedName>
        <fullName evidence="2">DUF222 domain-containing protein</fullName>
    </recommendedName>
</protein>
<dbReference type="Pfam" id="PF02720">
    <property type="entry name" value="DUF222"/>
    <property type="match status" value="1"/>
</dbReference>
<accession>A0A1H1T743</accession>
<evidence type="ECO:0000313" key="3">
    <source>
        <dbReference type="EMBL" id="SDS55994.1"/>
    </source>
</evidence>
<dbReference type="Proteomes" id="UP000199103">
    <property type="component" value="Chromosome I"/>
</dbReference>
<feature type="region of interest" description="Disordered" evidence="1">
    <location>
        <begin position="286"/>
        <end position="363"/>
    </location>
</feature>
<proteinExistence type="predicted"/>
<dbReference type="AlphaFoldDB" id="A0A1H1T743"/>
<evidence type="ECO:0000256" key="1">
    <source>
        <dbReference type="SAM" id="MobiDB-lite"/>
    </source>
</evidence>
<dbReference type="EMBL" id="LT629772">
    <property type="protein sequence ID" value="SDS55994.1"/>
    <property type="molecule type" value="Genomic_DNA"/>
</dbReference>
<organism evidence="3 4">
    <name type="scientific">Microlunatus soli</name>
    <dbReference type="NCBI Taxonomy" id="630515"/>
    <lineage>
        <taxon>Bacteria</taxon>
        <taxon>Bacillati</taxon>
        <taxon>Actinomycetota</taxon>
        <taxon>Actinomycetes</taxon>
        <taxon>Propionibacteriales</taxon>
        <taxon>Propionibacteriaceae</taxon>
        <taxon>Microlunatus</taxon>
    </lineage>
</organism>
<feature type="compositionally biased region" description="Polar residues" evidence="1">
    <location>
        <begin position="300"/>
        <end position="309"/>
    </location>
</feature>